<name>A0A838A8I3_9PSEU</name>
<keyword evidence="2" id="KW-1185">Reference proteome</keyword>
<evidence type="ECO:0000313" key="1">
    <source>
        <dbReference type="EMBL" id="MBA0124672.1"/>
    </source>
</evidence>
<dbReference type="EMBL" id="JACCKD010000001">
    <property type="protein sequence ID" value="MBA0124672.1"/>
    <property type="molecule type" value="Genomic_DNA"/>
</dbReference>
<dbReference type="RefSeq" id="WP_180891501.1">
    <property type="nucleotide sequence ID" value="NZ_JACCKD010000001.1"/>
</dbReference>
<evidence type="ECO:0000313" key="2">
    <source>
        <dbReference type="Proteomes" id="UP000582974"/>
    </source>
</evidence>
<reference evidence="1 2" key="1">
    <citation type="submission" date="2020-07" db="EMBL/GenBank/DDBJ databases">
        <title>Genome of Haloechinothrix sp.</title>
        <authorList>
            <person name="Tang S.-K."/>
            <person name="Yang L."/>
            <person name="Zhu W.-Y."/>
        </authorList>
    </citation>
    <scope>NUCLEOTIDE SEQUENCE [LARGE SCALE GENOMIC DNA]</scope>
    <source>
        <strain evidence="1 2">YIM 98757</strain>
    </source>
</reference>
<accession>A0A838A8I3</accession>
<gene>
    <name evidence="1" type="ORF">H0B56_03865</name>
</gene>
<organism evidence="1 2">
    <name type="scientific">Haloechinothrix aidingensis</name>
    <dbReference type="NCBI Taxonomy" id="2752311"/>
    <lineage>
        <taxon>Bacteria</taxon>
        <taxon>Bacillati</taxon>
        <taxon>Actinomycetota</taxon>
        <taxon>Actinomycetes</taxon>
        <taxon>Pseudonocardiales</taxon>
        <taxon>Pseudonocardiaceae</taxon>
        <taxon>Haloechinothrix</taxon>
    </lineage>
</organism>
<sequence length="103" mass="11907">MEFTRIADREARLRLGTVLDPDVLAVQQEEDMARERAEIDALIEEADREFAAEARVETERVHREVRGQVRARRARRRADRQVVRSFPVRLERAPVGEIDGEAA</sequence>
<dbReference type="AlphaFoldDB" id="A0A838A8I3"/>
<comment type="caution">
    <text evidence="1">The sequence shown here is derived from an EMBL/GenBank/DDBJ whole genome shotgun (WGS) entry which is preliminary data.</text>
</comment>
<dbReference type="Proteomes" id="UP000582974">
    <property type="component" value="Unassembled WGS sequence"/>
</dbReference>
<proteinExistence type="predicted"/>
<protein>
    <submittedName>
        <fullName evidence="1">Uncharacterized protein</fullName>
    </submittedName>
</protein>